<proteinExistence type="predicted"/>
<sequence>MDTNAVIDFVHEIQGQVWVDTVNETHRTGRLCQWVSTFHPNKLSCQLDGSFHHSAFNAGMKMVFSDRTVFSDSTAWMARFPRVGIVSDDHTDEKVAMEVAALGLIRNNTTIPVLRVRLWGSAASDSLGLCPFIMMDFIDGLSESDYLWPVNSSWDCKGDELPKITGRYCKYLEIFIRVLEEEEAKMLAHKEKELSSLIKWSQIAGAIWPHILLSTGFNDYRSFPFTQLRQNLGATEWSRRASEFDNVKELEEFATRKLSELDQYDEAVEKTEDKALVDSGNMTKEQFIARCSELLSTQYYNS</sequence>
<dbReference type="Proteomes" id="UP001146351">
    <property type="component" value="Unassembled WGS sequence"/>
</dbReference>
<dbReference type="EMBL" id="JAPQKO010000002">
    <property type="protein sequence ID" value="KAJ5179726.1"/>
    <property type="molecule type" value="Genomic_DNA"/>
</dbReference>
<gene>
    <name evidence="1" type="ORF">N7492_002936</name>
</gene>
<name>A0A9W9LVM4_9EURO</name>
<evidence type="ECO:0000313" key="1">
    <source>
        <dbReference type="EMBL" id="KAJ5179726.1"/>
    </source>
</evidence>
<reference evidence="1" key="2">
    <citation type="journal article" date="2023" name="IMA Fungus">
        <title>Comparative genomic study of the Penicillium genus elucidates a diverse pangenome and 15 lateral gene transfer events.</title>
        <authorList>
            <person name="Petersen C."/>
            <person name="Sorensen T."/>
            <person name="Nielsen M.R."/>
            <person name="Sondergaard T.E."/>
            <person name="Sorensen J.L."/>
            <person name="Fitzpatrick D.A."/>
            <person name="Frisvad J.C."/>
            <person name="Nielsen K.L."/>
        </authorList>
    </citation>
    <scope>NUCLEOTIDE SEQUENCE</scope>
    <source>
        <strain evidence="1">IBT 21917</strain>
    </source>
</reference>
<dbReference type="OrthoDB" id="5412996at2759"/>
<organism evidence="1 2">
    <name type="scientific">Penicillium capsulatum</name>
    <dbReference type="NCBI Taxonomy" id="69766"/>
    <lineage>
        <taxon>Eukaryota</taxon>
        <taxon>Fungi</taxon>
        <taxon>Dikarya</taxon>
        <taxon>Ascomycota</taxon>
        <taxon>Pezizomycotina</taxon>
        <taxon>Eurotiomycetes</taxon>
        <taxon>Eurotiomycetidae</taxon>
        <taxon>Eurotiales</taxon>
        <taxon>Aspergillaceae</taxon>
        <taxon>Penicillium</taxon>
    </lineage>
</organism>
<evidence type="ECO:0000313" key="2">
    <source>
        <dbReference type="Proteomes" id="UP001146351"/>
    </source>
</evidence>
<reference evidence="1" key="1">
    <citation type="submission" date="2022-11" db="EMBL/GenBank/DDBJ databases">
        <authorList>
            <person name="Petersen C."/>
        </authorList>
    </citation>
    <scope>NUCLEOTIDE SEQUENCE</scope>
    <source>
        <strain evidence="1">IBT 21917</strain>
    </source>
</reference>
<keyword evidence="2" id="KW-1185">Reference proteome</keyword>
<dbReference type="AlphaFoldDB" id="A0A9W9LVM4"/>
<protein>
    <submittedName>
        <fullName evidence="1">Uncharacterized protein</fullName>
    </submittedName>
</protein>
<comment type="caution">
    <text evidence="1">The sequence shown here is derived from an EMBL/GenBank/DDBJ whole genome shotgun (WGS) entry which is preliminary data.</text>
</comment>
<accession>A0A9W9LVM4</accession>